<dbReference type="Proteomes" id="UP001470230">
    <property type="component" value="Unassembled WGS sequence"/>
</dbReference>
<name>A0ABR2K420_9EUKA</name>
<evidence type="ECO:0000256" key="1">
    <source>
        <dbReference type="SAM" id="MobiDB-lite"/>
    </source>
</evidence>
<evidence type="ECO:0000313" key="2">
    <source>
        <dbReference type="EMBL" id="KAK8885676.1"/>
    </source>
</evidence>
<reference evidence="2 3" key="1">
    <citation type="submission" date="2024-04" db="EMBL/GenBank/DDBJ databases">
        <title>Tritrichomonas musculus Genome.</title>
        <authorList>
            <person name="Alves-Ferreira E."/>
            <person name="Grigg M."/>
            <person name="Lorenzi H."/>
            <person name="Galac M."/>
        </authorList>
    </citation>
    <scope>NUCLEOTIDE SEQUENCE [LARGE SCALE GENOMIC DNA]</scope>
    <source>
        <strain evidence="2 3">EAF2021</strain>
    </source>
</reference>
<sequence length="319" mass="37602">MFNKKLPSPSTVDSHFRKQIIEREKLLTNSSDITKLLDQYWNDIKIRVKNYLDEYNTKFGTNIDVENFKIPICLGCDAASLTKFTEKIKKEKKSNSNNKTKEKRRRKKNKNKVFQKLIGLESDSNEENVISPHEVSEEDSQYFFSMLIQPFFWKIQCTVIDLTRSINGHFSDKEAQDILELLNIINSHPHFKAKYFAADGEKGLDEYHEMAFKQYEIYIEKLINKEISFEDFFQIVIEKVKFLPLIDMMHAEKSGRNRVMNNDIKLSNNSDIINRNSLKDHLEIHGNVLDDTSTICRMKDDYPIKLFQIKHALNEFKKK</sequence>
<dbReference type="EMBL" id="JAPFFF010000007">
    <property type="protein sequence ID" value="KAK8885676.1"/>
    <property type="molecule type" value="Genomic_DNA"/>
</dbReference>
<organism evidence="2 3">
    <name type="scientific">Tritrichomonas musculus</name>
    <dbReference type="NCBI Taxonomy" id="1915356"/>
    <lineage>
        <taxon>Eukaryota</taxon>
        <taxon>Metamonada</taxon>
        <taxon>Parabasalia</taxon>
        <taxon>Tritrichomonadida</taxon>
        <taxon>Tritrichomonadidae</taxon>
        <taxon>Tritrichomonas</taxon>
    </lineage>
</organism>
<protein>
    <submittedName>
        <fullName evidence="2">Uncharacterized protein</fullName>
    </submittedName>
</protein>
<keyword evidence="3" id="KW-1185">Reference proteome</keyword>
<accession>A0ABR2K420</accession>
<evidence type="ECO:0000313" key="3">
    <source>
        <dbReference type="Proteomes" id="UP001470230"/>
    </source>
</evidence>
<comment type="caution">
    <text evidence="2">The sequence shown here is derived from an EMBL/GenBank/DDBJ whole genome shotgun (WGS) entry which is preliminary data.</text>
</comment>
<proteinExistence type="predicted"/>
<feature type="region of interest" description="Disordered" evidence="1">
    <location>
        <begin position="89"/>
        <end position="109"/>
    </location>
</feature>
<gene>
    <name evidence="2" type="ORF">M9Y10_041128</name>
</gene>